<evidence type="ECO:0000313" key="2">
    <source>
        <dbReference type="EMBL" id="GAA1743753.1"/>
    </source>
</evidence>
<dbReference type="InterPro" id="IPR014922">
    <property type="entry name" value="YdhG-like"/>
</dbReference>
<name>A0ABN2JYG8_9MICO</name>
<evidence type="ECO:0000259" key="1">
    <source>
        <dbReference type="Pfam" id="PF08818"/>
    </source>
</evidence>
<gene>
    <name evidence="2" type="ORF">GCM10009810_00620</name>
</gene>
<organism evidence="2 3">
    <name type="scientific">Nostocoides vanveenii</name>
    <dbReference type="NCBI Taxonomy" id="330835"/>
    <lineage>
        <taxon>Bacteria</taxon>
        <taxon>Bacillati</taxon>
        <taxon>Actinomycetota</taxon>
        <taxon>Actinomycetes</taxon>
        <taxon>Micrococcales</taxon>
        <taxon>Intrasporangiaceae</taxon>
        <taxon>Nostocoides</taxon>
    </lineage>
</organism>
<sequence>METTAHSDHPVADYLATLPEPRRARITEMYAVARGVAPNSTEGLKYAMPALVVAGKGILAIMSTAKHIGIYPYSGNVVQAFAAELADLGIPTTKGAIQLPDDVDLPAELLTRIVTTRLGEVGGRP</sequence>
<dbReference type="EMBL" id="BAAAPN010000002">
    <property type="protein sequence ID" value="GAA1743753.1"/>
    <property type="molecule type" value="Genomic_DNA"/>
</dbReference>
<keyword evidence="3" id="KW-1185">Reference proteome</keyword>
<dbReference type="Pfam" id="PF08818">
    <property type="entry name" value="DUF1801"/>
    <property type="match status" value="1"/>
</dbReference>
<protein>
    <recommendedName>
        <fullName evidence="1">YdhG-like domain-containing protein</fullName>
    </recommendedName>
</protein>
<dbReference type="Gene3D" id="3.90.1150.200">
    <property type="match status" value="1"/>
</dbReference>
<feature type="domain" description="YdhG-like" evidence="1">
    <location>
        <begin position="22"/>
        <end position="116"/>
    </location>
</feature>
<evidence type="ECO:0000313" key="3">
    <source>
        <dbReference type="Proteomes" id="UP001501475"/>
    </source>
</evidence>
<accession>A0ABN2JYG8</accession>
<dbReference type="RefSeq" id="WP_344060452.1">
    <property type="nucleotide sequence ID" value="NZ_BAAAPN010000002.1"/>
</dbReference>
<dbReference type="SUPFAM" id="SSF159888">
    <property type="entry name" value="YdhG-like"/>
    <property type="match status" value="1"/>
</dbReference>
<dbReference type="Proteomes" id="UP001501475">
    <property type="component" value="Unassembled WGS sequence"/>
</dbReference>
<proteinExistence type="predicted"/>
<reference evidence="2 3" key="1">
    <citation type="journal article" date="2019" name="Int. J. Syst. Evol. Microbiol.">
        <title>The Global Catalogue of Microorganisms (GCM) 10K type strain sequencing project: providing services to taxonomists for standard genome sequencing and annotation.</title>
        <authorList>
            <consortium name="The Broad Institute Genomics Platform"/>
            <consortium name="The Broad Institute Genome Sequencing Center for Infectious Disease"/>
            <person name="Wu L."/>
            <person name="Ma J."/>
        </authorList>
    </citation>
    <scope>NUCLEOTIDE SEQUENCE [LARGE SCALE GENOMIC DNA]</scope>
    <source>
        <strain evidence="2 3">JCM 15591</strain>
    </source>
</reference>
<comment type="caution">
    <text evidence="2">The sequence shown here is derived from an EMBL/GenBank/DDBJ whole genome shotgun (WGS) entry which is preliminary data.</text>
</comment>